<evidence type="ECO:0000313" key="2">
    <source>
        <dbReference type="Proteomes" id="UP000429232"/>
    </source>
</evidence>
<name>A0A6I4HWQ5_9SPHI</name>
<accession>A0A6I4HWQ5</accession>
<dbReference type="EMBL" id="CP066775">
    <property type="protein sequence ID" value="QQL49967.1"/>
    <property type="molecule type" value="Genomic_DNA"/>
</dbReference>
<organism evidence="1 2">
    <name type="scientific">Mucilaginibacter ginkgonis</name>
    <dbReference type="NCBI Taxonomy" id="2682091"/>
    <lineage>
        <taxon>Bacteria</taxon>
        <taxon>Pseudomonadati</taxon>
        <taxon>Bacteroidota</taxon>
        <taxon>Sphingobacteriia</taxon>
        <taxon>Sphingobacteriales</taxon>
        <taxon>Sphingobacteriaceae</taxon>
        <taxon>Mucilaginibacter</taxon>
    </lineage>
</organism>
<dbReference type="AlphaFoldDB" id="A0A6I4HWQ5"/>
<dbReference type="PROSITE" id="PS51257">
    <property type="entry name" value="PROKAR_LIPOPROTEIN"/>
    <property type="match status" value="1"/>
</dbReference>
<sequence length="55" mass="5956">MKNIKAALVLIHICMIAAACHNAESSIAGSYVTQTKNEYFQTVDTLIDPGTQCKV</sequence>
<keyword evidence="2" id="KW-1185">Reference proteome</keyword>
<dbReference type="RefSeq" id="WP_157523327.1">
    <property type="nucleotide sequence ID" value="NZ_CP066775.1"/>
</dbReference>
<dbReference type="KEGG" id="mgik:GO620_000510"/>
<proteinExistence type="predicted"/>
<reference evidence="1 2" key="1">
    <citation type="submission" date="2020-12" db="EMBL/GenBank/DDBJ databases">
        <title>HMF7856_wgs.fasta genome submission.</title>
        <authorList>
            <person name="Kang H."/>
            <person name="Kim H."/>
            <person name="Joh K."/>
        </authorList>
    </citation>
    <scope>NUCLEOTIDE SEQUENCE [LARGE SCALE GENOMIC DNA]</scope>
    <source>
        <strain evidence="1 2">HMF7856</strain>
    </source>
</reference>
<protein>
    <submittedName>
        <fullName evidence="1">Uncharacterized protein</fullName>
    </submittedName>
</protein>
<gene>
    <name evidence="1" type="ORF">GO620_000510</name>
</gene>
<evidence type="ECO:0000313" key="1">
    <source>
        <dbReference type="EMBL" id="QQL49967.1"/>
    </source>
</evidence>
<dbReference type="Proteomes" id="UP000429232">
    <property type="component" value="Chromosome"/>
</dbReference>